<name>A0A165IGX6_9APHY</name>
<feature type="compositionally biased region" description="Low complexity" evidence="1">
    <location>
        <begin position="345"/>
        <end position="354"/>
    </location>
</feature>
<feature type="region of interest" description="Disordered" evidence="1">
    <location>
        <begin position="677"/>
        <end position="724"/>
    </location>
</feature>
<dbReference type="EMBL" id="KV427605">
    <property type="protein sequence ID" value="KZT13055.1"/>
    <property type="molecule type" value="Genomic_DNA"/>
</dbReference>
<feature type="compositionally biased region" description="Polar residues" evidence="1">
    <location>
        <begin position="361"/>
        <end position="370"/>
    </location>
</feature>
<feature type="compositionally biased region" description="Basic and acidic residues" evidence="1">
    <location>
        <begin position="623"/>
        <end position="634"/>
    </location>
</feature>
<feature type="compositionally biased region" description="Basic and acidic residues" evidence="1">
    <location>
        <begin position="597"/>
        <end position="613"/>
    </location>
</feature>
<evidence type="ECO:0000313" key="2">
    <source>
        <dbReference type="EMBL" id="KZT13055.1"/>
    </source>
</evidence>
<feature type="compositionally biased region" description="Acidic residues" evidence="1">
    <location>
        <begin position="520"/>
        <end position="532"/>
    </location>
</feature>
<feature type="compositionally biased region" description="Acidic residues" evidence="1">
    <location>
        <begin position="689"/>
        <end position="698"/>
    </location>
</feature>
<proteinExistence type="predicted"/>
<dbReference type="GeneID" id="63818849"/>
<feature type="region of interest" description="Disordered" evidence="1">
    <location>
        <begin position="296"/>
        <end position="379"/>
    </location>
</feature>
<feature type="compositionally biased region" description="Low complexity" evidence="1">
    <location>
        <begin position="417"/>
        <end position="430"/>
    </location>
</feature>
<dbReference type="OrthoDB" id="2563191at2759"/>
<feature type="compositionally biased region" description="Basic residues" evidence="1">
    <location>
        <begin position="445"/>
        <end position="455"/>
    </location>
</feature>
<evidence type="ECO:0000313" key="3">
    <source>
        <dbReference type="Proteomes" id="UP000076871"/>
    </source>
</evidence>
<dbReference type="AlphaFoldDB" id="A0A165IGX6"/>
<dbReference type="RefSeq" id="XP_040770565.1">
    <property type="nucleotide sequence ID" value="XM_040901817.1"/>
</dbReference>
<feature type="compositionally biased region" description="Basic and acidic residues" evidence="1">
    <location>
        <begin position="456"/>
        <end position="473"/>
    </location>
</feature>
<feature type="compositionally biased region" description="Basic and acidic residues" evidence="1">
    <location>
        <begin position="483"/>
        <end position="496"/>
    </location>
</feature>
<dbReference type="InParanoid" id="A0A165IGX6"/>
<feature type="compositionally biased region" description="Low complexity" evidence="1">
    <location>
        <begin position="312"/>
        <end position="324"/>
    </location>
</feature>
<reference evidence="2 3" key="1">
    <citation type="journal article" date="2016" name="Mol. Biol. Evol.">
        <title>Comparative Genomics of Early-Diverging Mushroom-Forming Fungi Provides Insights into the Origins of Lignocellulose Decay Capabilities.</title>
        <authorList>
            <person name="Nagy L.G."/>
            <person name="Riley R."/>
            <person name="Tritt A."/>
            <person name="Adam C."/>
            <person name="Daum C."/>
            <person name="Floudas D."/>
            <person name="Sun H."/>
            <person name="Yadav J.S."/>
            <person name="Pangilinan J."/>
            <person name="Larsson K.H."/>
            <person name="Matsuura K."/>
            <person name="Barry K."/>
            <person name="Labutti K."/>
            <person name="Kuo R."/>
            <person name="Ohm R.A."/>
            <person name="Bhattacharya S.S."/>
            <person name="Shirouzu T."/>
            <person name="Yoshinaga Y."/>
            <person name="Martin F.M."/>
            <person name="Grigoriev I.V."/>
            <person name="Hibbett D.S."/>
        </authorList>
    </citation>
    <scope>NUCLEOTIDE SEQUENCE [LARGE SCALE GENOMIC DNA]</scope>
    <source>
        <strain evidence="2 3">93-53</strain>
    </source>
</reference>
<evidence type="ECO:0000256" key="1">
    <source>
        <dbReference type="SAM" id="MobiDB-lite"/>
    </source>
</evidence>
<protein>
    <submittedName>
        <fullName evidence="2">Uncharacterized protein</fullName>
    </submittedName>
</protein>
<gene>
    <name evidence="2" type="ORF">LAESUDRAFT_27866</name>
</gene>
<dbReference type="Proteomes" id="UP000076871">
    <property type="component" value="Unassembled WGS sequence"/>
</dbReference>
<feature type="compositionally biased region" description="Polar residues" evidence="1">
    <location>
        <begin position="534"/>
        <end position="550"/>
    </location>
</feature>
<organism evidence="2 3">
    <name type="scientific">Laetiporus sulphureus 93-53</name>
    <dbReference type="NCBI Taxonomy" id="1314785"/>
    <lineage>
        <taxon>Eukaryota</taxon>
        <taxon>Fungi</taxon>
        <taxon>Dikarya</taxon>
        <taxon>Basidiomycota</taxon>
        <taxon>Agaricomycotina</taxon>
        <taxon>Agaricomycetes</taxon>
        <taxon>Polyporales</taxon>
        <taxon>Laetiporus</taxon>
    </lineage>
</organism>
<keyword evidence="3" id="KW-1185">Reference proteome</keyword>
<accession>A0A165IGX6</accession>
<feature type="region of interest" description="Disordered" evidence="1">
    <location>
        <begin position="508"/>
        <end position="644"/>
    </location>
</feature>
<dbReference type="STRING" id="1314785.A0A165IGX6"/>
<feature type="region of interest" description="Disordered" evidence="1">
    <location>
        <begin position="413"/>
        <end position="496"/>
    </location>
</feature>
<feature type="compositionally biased region" description="Low complexity" evidence="1">
    <location>
        <begin position="574"/>
        <end position="587"/>
    </location>
</feature>
<sequence length="845" mass="91963">MATNGPQASYACNCLNVRIHPQPPQGAPPPSEDDYEPVFAGDTGVSVVHVKLTLRSRTRPVPEQHGELATRYVSLTCMLCQCLVYRVRQVVHLETDGGEGPVLPVDDWVEQDILKSATGWIEVSKGCMTGEAISKAEASPAYSKLFGVILPAGLPTITFSAPSSSPTTSTPAVTKYLPPVPPLFSPPPFTPSHPVFAYLVSIANAEMDHVRASAEEHIAKVVEEKTAEIKEVEGGLRQRVELLWSKFKENLDKIDQEHFAHRRPPYTSRRGSSEAHWGGTAHEAYSSVRINEFIPNHNIPPRTSPAASPRHLTSALSASLATSSFHHPRREHDNAAPRAESAQGPSSPSSLPSPSRAPQLKSPSSASSHTLVMAPNDEASTIREAYRRNMDQSKDIATSFRYVHDLEEQMQARYGQATSSESLAEASSSAMHGILSTSAEAPRGRSPRAGKSSIRKGKEKENAEPHSPHKDEGPAEQANTGAEVKDGGAKKRKVTFDVKPEVAIIGADAMEAESTRPQDEEIIFEMEGEEGTEPPSTDVAQSSAPSTNGHSAARTAEAARTRHPRNRLQDNYGLPSSLSALRPSSLPNVSNIRAPARRVDDQRQDRPRSEIVREAVMSAGAASKRDEADEHIHEDDAEEVTDPREAEILRLVAASTPSHRSAWKRDSKAWQLFVNRQDRKSKEHAPAAIEEEGDESAAEYDGPRLGQGVDMDVDDVTEGGEREDGLRANHHYPVASSLPIPISLNGLHFGAASYEPKTSLTEQPGTMVPALRTMTSSSAAVRRQIYLERDRQRSIDPGALDFTEDMDDEEEPEIQPEAEVGSLAQKRALQILEASNRIPEGCGEV</sequence>